<organism evidence="3 4">
    <name type="scientific">Brooklawnia propionicigenes</name>
    <dbReference type="NCBI Taxonomy" id="3041175"/>
    <lineage>
        <taxon>Bacteria</taxon>
        <taxon>Bacillati</taxon>
        <taxon>Actinomycetota</taxon>
        <taxon>Actinomycetes</taxon>
        <taxon>Propionibacteriales</taxon>
        <taxon>Propionibacteriaceae</taxon>
        <taxon>Brooklawnia</taxon>
    </lineage>
</organism>
<evidence type="ECO:0000259" key="2">
    <source>
        <dbReference type="Pfam" id="PF05713"/>
    </source>
</evidence>
<gene>
    <name evidence="3" type="ORF">brsh051_20170</name>
</gene>
<reference evidence="3" key="1">
    <citation type="journal article" date="2024" name="Int. J. Syst. Evol. Microbiol.">
        <title>Brooklawnia propionicigenes sp. nov., a facultatively anaerobic, propionate-producing bacterium isolated from a methanogenic reactor treating waste from cattle farms.</title>
        <authorList>
            <person name="Akita Y."/>
            <person name="Ueki A."/>
            <person name="Tonouchi A."/>
            <person name="Sugawara Y."/>
            <person name="Honma S."/>
            <person name="Kaku N."/>
            <person name="Ueki K."/>
        </authorList>
    </citation>
    <scope>NUCLEOTIDE SEQUENCE</scope>
    <source>
        <strain evidence="3">SH051</strain>
    </source>
</reference>
<dbReference type="KEGG" id="broo:brsh051_20170"/>
<keyword evidence="4" id="KW-1185">Reference proteome</keyword>
<proteinExistence type="predicted"/>
<evidence type="ECO:0000256" key="1">
    <source>
        <dbReference type="SAM" id="MobiDB-lite"/>
    </source>
</evidence>
<feature type="region of interest" description="Disordered" evidence="1">
    <location>
        <begin position="1"/>
        <end position="22"/>
    </location>
</feature>
<dbReference type="InterPro" id="IPR008687">
    <property type="entry name" value="MobC"/>
</dbReference>
<sequence length="131" mass="14746">MVEPGGLRRLSRQRARNVPGGRPFRHVVKASEAEEARLVVLAARHQMTIPRLLMMSALERSDEITAADKRELLTELFVIHRLLGNMANNVNQIAKVANSTRELPPQTDAVLSAAWSVLRRVDREIERFGLS</sequence>
<dbReference type="Proteomes" id="UP001431656">
    <property type="component" value="Chromosome"/>
</dbReference>
<dbReference type="AlphaFoldDB" id="A0AAN0K8Q7"/>
<dbReference type="Pfam" id="PF05713">
    <property type="entry name" value="MobC"/>
    <property type="match status" value="1"/>
</dbReference>
<dbReference type="RefSeq" id="WP_286264625.1">
    <property type="nucleotide sequence ID" value="NZ_AP028056.1"/>
</dbReference>
<protein>
    <recommendedName>
        <fullName evidence="2">Bacterial mobilisation domain-containing protein</fullName>
    </recommendedName>
</protein>
<evidence type="ECO:0000313" key="3">
    <source>
        <dbReference type="EMBL" id="BEH02736.1"/>
    </source>
</evidence>
<dbReference type="EMBL" id="AP028056">
    <property type="protein sequence ID" value="BEH02736.1"/>
    <property type="molecule type" value="Genomic_DNA"/>
</dbReference>
<feature type="domain" description="Bacterial mobilisation" evidence="2">
    <location>
        <begin position="84"/>
        <end position="122"/>
    </location>
</feature>
<name>A0AAN0K8Q7_9ACTN</name>
<evidence type="ECO:0000313" key="4">
    <source>
        <dbReference type="Proteomes" id="UP001431656"/>
    </source>
</evidence>
<accession>A0AAN0K8Q7</accession>